<organism evidence="2 3">
    <name type="scientific">Mucilaginibacter sabulilitoris</name>
    <dbReference type="NCBI Taxonomy" id="1173583"/>
    <lineage>
        <taxon>Bacteria</taxon>
        <taxon>Pseudomonadati</taxon>
        <taxon>Bacteroidota</taxon>
        <taxon>Sphingobacteriia</taxon>
        <taxon>Sphingobacteriales</taxon>
        <taxon>Sphingobacteriaceae</taxon>
        <taxon>Mucilaginibacter</taxon>
    </lineage>
</organism>
<sequence length="189" mass="21974">MNLLLQHIHQHSKLTADEDTLVLSNFKTKKLKKNEYLLRANEVCRYESFIIKGCLKAYTLDEQGAEHIALFGVENWYVGDLYSFLTAQPSTLYIAALEDTEILQIDKSTLDKLLTDVPTMERYFRILFQNAFVATQARAIEAISLTAEQRYEIFLKRYPNINQRIPQYLIASYLGITPQFLSKIRKKKT</sequence>
<accession>A0ABZ0TFX2</accession>
<feature type="domain" description="Cyclic nucleotide-binding" evidence="1">
    <location>
        <begin position="10"/>
        <end position="122"/>
    </location>
</feature>
<reference evidence="2 3" key="1">
    <citation type="submission" date="2023-11" db="EMBL/GenBank/DDBJ databases">
        <title>Analysis of the Genomes of Mucilaginibacter gossypii cycad 4 and M. sabulilitoris SNA2: microbes with the potential for plant growth promotion.</title>
        <authorList>
            <person name="Hirsch A.M."/>
            <person name="Humm E."/>
            <person name="Rubbi M."/>
            <person name="Del Vecchio G."/>
            <person name="Ha S.M."/>
            <person name="Pellegrini M."/>
            <person name="Gunsalus R.P."/>
        </authorList>
    </citation>
    <scope>NUCLEOTIDE SEQUENCE [LARGE SCALE GENOMIC DNA]</scope>
    <source>
        <strain evidence="2 3">SNA2</strain>
    </source>
</reference>
<keyword evidence="3" id="KW-1185">Reference proteome</keyword>
<dbReference type="EMBL" id="CP139558">
    <property type="protein sequence ID" value="WPU91903.1"/>
    <property type="molecule type" value="Genomic_DNA"/>
</dbReference>
<gene>
    <name evidence="2" type="ORF">SNE25_21535</name>
</gene>
<dbReference type="SUPFAM" id="SSF51206">
    <property type="entry name" value="cAMP-binding domain-like"/>
    <property type="match status" value="1"/>
</dbReference>
<name>A0ABZ0TFX2_9SPHI</name>
<dbReference type="RefSeq" id="WP_321561069.1">
    <property type="nucleotide sequence ID" value="NZ_CP139558.1"/>
</dbReference>
<dbReference type="InterPro" id="IPR014710">
    <property type="entry name" value="RmlC-like_jellyroll"/>
</dbReference>
<evidence type="ECO:0000313" key="2">
    <source>
        <dbReference type="EMBL" id="WPU91903.1"/>
    </source>
</evidence>
<dbReference type="InterPro" id="IPR000595">
    <property type="entry name" value="cNMP-bd_dom"/>
</dbReference>
<dbReference type="CDD" id="cd00038">
    <property type="entry name" value="CAP_ED"/>
    <property type="match status" value="1"/>
</dbReference>
<dbReference type="PROSITE" id="PS50042">
    <property type="entry name" value="CNMP_BINDING_3"/>
    <property type="match status" value="1"/>
</dbReference>
<dbReference type="Pfam" id="PF00027">
    <property type="entry name" value="cNMP_binding"/>
    <property type="match status" value="1"/>
</dbReference>
<proteinExistence type="predicted"/>
<dbReference type="Proteomes" id="UP001324380">
    <property type="component" value="Chromosome"/>
</dbReference>
<evidence type="ECO:0000313" key="3">
    <source>
        <dbReference type="Proteomes" id="UP001324380"/>
    </source>
</evidence>
<dbReference type="SMART" id="SM00100">
    <property type="entry name" value="cNMP"/>
    <property type="match status" value="1"/>
</dbReference>
<dbReference type="InterPro" id="IPR018490">
    <property type="entry name" value="cNMP-bd_dom_sf"/>
</dbReference>
<evidence type="ECO:0000259" key="1">
    <source>
        <dbReference type="PROSITE" id="PS50042"/>
    </source>
</evidence>
<protein>
    <submittedName>
        <fullName evidence="2">Crp/Fnr family transcriptional regulator</fullName>
    </submittedName>
</protein>
<dbReference type="Gene3D" id="2.60.120.10">
    <property type="entry name" value="Jelly Rolls"/>
    <property type="match status" value="1"/>
</dbReference>